<reference evidence="2 3" key="1">
    <citation type="submission" date="2023-03" db="EMBL/GenBank/DDBJ databases">
        <title>Bacillus Genome Sequencing.</title>
        <authorList>
            <person name="Dunlap C."/>
        </authorList>
    </citation>
    <scope>NUCLEOTIDE SEQUENCE [LARGE SCALE GENOMIC DNA]</scope>
    <source>
        <strain evidence="2 3">NRS-1717</strain>
    </source>
</reference>
<evidence type="ECO:0000313" key="2">
    <source>
        <dbReference type="EMBL" id="MED4400192.1"/>
    </source>
</evidence>
<keyword evidence="1" id="KW-1133">Transmembrane helix</keyword>
<gene>
    <name evidence="2" type="ORF">P9271_02315</name>
</gene>
<keyword evidence="1" id="KW-0472">Membrane</keyword>
<protein>
    <recommendedName>
        <fullName evidence="4">Histidine kinase</fullName>
    </recommendedName>
</protein>
<keyword evidence="1" id="KW-0812">Transmembrane</keyword>
<dbReference type="RefSeq" id="WP_328002037.1">
    <property type="nucleotide sequence ID" value="NZ_JARTFS010000001.1"/>
</dbReference>
<evidence type="ECO:0000313" key="3">
    <source>
        <dbReference type="Proteomes" id="UP001342826"/>
    </source>
</evidence>
<organism evidence="2 3">
    <name type="scientific">Metabacillus fastidiosus</name>
    <dbReference type="NCBI Taxonomy" id="1458"/>
    <lineage>
        <taxon>Bacteria</taxon>
        <taxon>Bacillati</taxon>
        <taxon>Bacillota</taxon>
        <taxon>Bacilli</taxon>
        <taxon>Bacillales</taxon>
        <taxon>Bacillaceae</taxon>
        <taxon>Metabacillus</taxon>
    </lineage>
</organism>
<evidence type="ECO:0000256" key="1">
    <source>
        <dbReference type="SAM" id="Phobius"/>
    </source>
</evidence>
<name>A0ABU6NSR1_9BACI</name>
<comment type="caution">
    <text evidence="2">The sequence shown here is derived from an EMBL/GenBank/DDBJ whole genome shotgun (WGS) entry which is preliminary data.</text>
</comment>
<feature type="transmembrane region" description="Helical" evidence="1">
    <location>
        <begin position="36"/>
        <end position="55"/>
    </location>
</feature>
<sequence length="67" mass="7126">MNVKRLKVAIPVTIVVAALSLWILEKDHSAVPLTARILIAAGGALLSGVIAFFLLQGDADRNDSESR</sequence>
<keyword evidence="3" id="KW-1185">Reference proteome</keyword>
<accession>A0ABU6NSR1</accession>
<proteinExistence type="predicted"/>
<dbReference type="EMBL" id="JARTFS010000001">
    <property type="protein sequence ID" value="MED4400192.1"/>
    <property type="molecule type" value="Genomic_DNA"/>
</dbReference>
<evidence type="ECO:0008006" key="4">
    <source>
        <dbReference type="Google" id="ProtNLM"/>
    </source>
</evidence>
<feature type="transmembrane region" description="Helical" evidence="1">
    <location>
        <begin position="6"/>
        <end position="24"/>
    </location>
</feature>
<dbReference type="Proteomes" id="UP001342826">
    <property type="component" value="Unassembled WGS sequence"/>
</dbReference>